<dbReference type="EMBL" id="JAAKZG010000014">
    <property type="protein sequence ID" value="NGN44303.1"/>
    <property type="molecule type" value="Genomic_DNA"/>
</dbReference>
<organism evidence="1 2">
    <name type="scientific">Mesorhizobium zhangyense</name>
    <dbReference type="NCBI Taxonomy" id="1776730"/>
    <lineage>
        <taxon>Bacteria</taxon>
        <taxon>Pseudomonadati</taxon>
        <taxon>Pseudomonadota</taxon>
        <taxon>Alphaproteobacteria</taxon>
        <taxon>Hyphomicrobiales</taxon>
        <taxon>Phyllobacteriaceae</taxon>
        <taxon>Mesorhizobium</taxon>
    </lineage>
</organism>
<evidence type="ECO:0000313" key="2">
    <source>
        <dbReference type="Proteomes" id="UP000481252"/>
    </source>
</evidence>
<sequence length="109" mass="11862">MRAKGCGKIEGEKMCGVSENNGLAGNRVKIFPHLRKLHLRCTAVNFIDIPAWIPDTLRSFLAHEVENDELVVCPGGNPPTLEMSRACWLPGNSLMPKIGGKPNSSFSTS</sequence>
<keyword evidence="2" id="KW-1185">Reference proteome</keyword>
<accession>A0A7C9VAZ2</accession>
<dbReference type="AlphaFoldDB" id="A0A7C9VAZ2"/>
<dbReference type="Proteomes" id="UP000481252">
    <property type="component" value="Unassembled WGS sequence"/>
</dbReference>
<protein>
    <submittedName>
        <fullName evidence="1">Uncharacterized protein</fullName>
    </submittedName>
</protein>
<gene>
    <name evidence="1" type="ORF">G6N74_24845</name>
</gene>
<reference evidence="1 2" key="1">
    <citation type="submission" date="2020-02" db="EMBL/GenBank/DDBJ databases">
        <title>Genome sequence of the type strain CGMCC 1.15528 of Mesorhizobium zhangyense.</title>
        <authorList>
            <person name="Gao J."/>
            <person name="Sun J."/>
        </authorList>
    </citation>
    <scope>NUCLEOTIDE SEQUENCE [LARGE SCALE GENOMIC DNA]</scope>
    <source>
        <strain evidence="1 2">CGMCC 1.15528</strain>
    </source>
</reference>
<name>A0A7C9VAZ2_9HYPH</name>
<proteinExistence type="predicted"/>
<dbReference type="RefSeq" id="WP_165120693.1">
    <property type="nucleotide sequence ID" value="NZ_JAAKZG010000014.1"/>
</dbReference>
<comment type="caution">
    <text evidence="1">The sequence shown here is derived from an EMBL/GenBank/DDBJ whole genome shotgun (WGS) entry which is preliminary data.</text>
</comment>
<evidence type="ECO:0000313" key="1">
    <source>
        <dbReference type="EMBL" id="NGN44303.1"/>
    </source>
</evidence>